<dbReference type="EMBL" id="PPTP01000009">
    <property type="protein sequence ID" value="RDB54465.1"/>
    <property type="molecule type" value="Genomic_DNA"/>
</dbReference>
<evidence type="ECO:0000256" key="4">
    <source>
        <dbReference type="ARBA" id="ARBA00022825"/>
    </source>
</evidence>
<accession>A0A369L8H8</accession>
<dbReference type="AlphaFoldDB" id="A0A369L8H8"/>
<sequence length="429" mass="45835">MPRHTDKLANMAASARKARARNIKLAKLFSLIIVVAAAFVGGFAVRGDAELLDTLGLTQLTGSQDAKAKAAQTQQTYNSLSARVGEVETIVNKDSLDSYDLDIATTKMLDAFAVSTQDPYLRYFDASRFAASSSTSEASDNGGGIGVLFSEYNGSAYAVDVFEGSPAQMADVQTNDVVVSIDGDRSHAWSASEVTQAIKRDQGSQVVITWRRGSSLDDTKGTEFTTTLTVTDQTVKNVATELTSNVGYIQLKQITQNSAQLVRQAIVDLDARGAQSYVLDLRDNPGGYLTQAVDISSYFIKSGTIVRITTKSSDETTKNATGDVLTDKPLVVLVNGNTSSSAEVIAASLKDNERATIVGTTTLGKGSVQVTHELTFGGALRYTAAYYKSPLDHDIDGLGINPDISIGRSDDEDNQKSLAMETAQSMVRE</sequence>
<dbReference type="GO" id="GO:0007165">
    <property type="term" value="P:signal transduction"/>
    <property type="evidence" value="ECO:0007669"/>
    <property type="project" value="TreeGrafter"/>
</dbReference>
<dbReference type="InterPro" id="IPR004447">
    <property type="entry name" value="Peptidase_S41A"/>
</dbReference>
<organism evidence="7 8">
    <name type="scientific">Senegalimassilia anaerobia</name>
    <dbReference type="NCBI Taxonomy" id="1473216"/>
    <lineage>
        <taxon>Bacteria</taxon>
        <taxon>Bacillati</taxon>
        <taxon>Actinomycetota</taxon>
        <taxon>Coriobacteriia</taxon>
        <taxon>Coriobacteriales</taxon>
        <taxon>Coriobacteriaceae</taxon>
        <taxon>Senegalimassilia</taxon>
    </lineage>
</organism>
<comment type="similarity">
    <text evidence="1 5">Belongs to the peptidase S41A family.</text>
</comment>
<dbReference type="OrthoDB" id="9812068at2"/>
<dbReference type="Pfam" id="PF13180">
    <property type="entry name" value="PDZ_2"/>
    <property type="match status" value="1"/>
</dbReference>
<dbReference type="Gene3D" id="3.30.750.44">
    <property type="match status" value="1"/>
</dbReference>
<dbReference type="SMART" id="SM00228">
    <property type="entry name" value="PDZ"/>
    <property type="match status" value="1"/>
</dbReference>
<name>A0A369L8H8_9ACTN</name>
<dbReference type="GO" id="GO:0004175">
    <property type="term" value="F:endopeptidase activity"/>
    <property type="evidence" value="ECO:0007669"/>
    <property type="project" value="TreeGrafter"/>
</dbReference>
<dbReference type="GO" id="GO:0006508">
    <property type="term" value="P:proteolysis"/>
    <property type="evidence" value="ECO:0007669"/>
    <property type="project" value="UniProtKB-KW"/>
</dbReference>
<dbReference type="SUPFAM" id="SSF50156">
    <property type="entry name" value="PDZ domain-like"/>
    <property type="match status" value="1"/>
</dbReference>
<dbReference type="InterPro" id="IPR029045">
    <property type="entry name" value="ClpP/crotonase-like_dom_sf"/>
</dbReference>
<gene>
    <name evidence="7" type="ORF">C1880_09015</name>
</gene>
<evidence type="ECO:0000313" key="8">
    <source>
        <dbReference type="Proteomes" id="UP000253792"/>
    </source>
</evidence>
<evidence type="ECO:0000259" key="6">
    <source>
        <dbReference type="PROSITE" id="PS50106"/>
    </source>
</evidence>
<dbReference type="RefSeq" id="WP_114621187.1">
    <property type="nucleotide sequence ID" value="NZ_CATXOW010000007.1"/>
</dbReference>
<proteinExistence type="inferred from homology"/>
<dbReference type="InterPro" id="IPR036034">
    <property type="entry name" value="PDZ_sf"/>
</dbReference>
<dbReference type="Pfam" id="PF03572">
    <property type="entry name" value="Peptidase_S41"/>
    <property type="match status" value="1"/>
</dbReference>
<dbReference type="InterPro" id="IPR001478">
    <property type="entry name" value="PDZ"/>
</dbReference>
<keyword evidence="2 5" id="KW-0645">Protease</keyword>
<dbReference type="PROSITE" id="PS50106">
    <property type="entry name" value="PDZ"/>
    <property type="match status" value="1"/>
</dbReference>
<evidence type="ECO:0000313" key="7">
    <source>
        <dbReference type="EMBL" id="RDB54465.1"/>
    </source>
</evidence>
<dbReference type="Proteomes" id="UP000253792">
    <property type="component" value="Unassembled WGS sequence"/>
</dbReference>
<dbReference type="InterPro" id="IPR005151">
    <property type="entry name" value="Tail-specific_protease"/>
</dbReference>
<dbReference type="NCBIfam" id="TIGR00225">
    <property type="entry name" value="prc"/>
    <property type="match status" value="1"/>
</dbReference>
<evidence type="ECO:0000256" key="1">
    <source>
        <dbReference type="ARBA" id="ARBA00009179"/>
    </source>
</evidence>
<comment type="caution">
    <text evidence="7">The sequence shown here is derived from an EMBL/GenBank/DDBJ whole genome shotgun (WGS) entry which is preliminary data.</text>
</comment>
<dbReference type="PANTHER" id="PTHR32060:SF30">
    <property type="entry name" value="CARBOXY-TERMINAL PROCESSING PROTEASE CTPA"/>
    <property type="match status" value="1"/>
</dbReference>
<dbReference type="Gene3D" id="3.90.226.10">
    <property type="entry name" value="2-enoyl-CoA Hydratase, Chain A, domain 1"/>
    <property type="match status" value="1"/>
</dbReference>
<keyword evidence="8" id="KW-1185">Reference proteome</keyword>
<keyword evidence="4 5" id="KW-0720">Serine protease</keyword>
<keyword evidence="3 5" id="KW-0378">Hydrolase</keyword>
<feature type="domain" description="PDZ" evidence="6">
    <location>
        <begin position="133"/>
        <end position="213"/>
    </location>
</feature>
<dbReference type="SMART" id="SM00245">
    <property type="entry name" value="TSPc"/>
    <property type="match status" value="1"/>
</dbReference>
<evidence type="ECO:0000256" key="3">
    <source>
        <dbReference type="ARBA" id="ARBA00022801"/>
    </source>
</evidence>
<dbReference type="GO" id="GO:0008236">
    <property type="term" value="F:serine-type peptidase activity"/>
    <property type="evidence" value="ECO:0007669"/>
    <property type="project" value="UniProtKB-KW"/>
</dbReference>
<protein>
    <submittedName>
        <fullName evidence="7">Peptidase</fullName>
    </submittedName>
</protein>
<dbReference type="STRING" id="1034345.GCA_000236865_00051"/>
<evidence type="ECO:0000256" key="5">
    <source>
        <dbReference type="RuleBase" id="RU004404"/>
    </source>
</evidence>
<dbReference type="PANTHER" id="PTHR32060">
    <property type="entry name" value="TAIL-SPECIFIC PROTEASE"/>
    <property type="match status" value="1"/>
</dbReference>
<evidence type="ECO:0000256" key="2">
    <source>
        <dbReference type="ARBA" id="ARBA00022670"/>
    </source>
</evidence>
<dbReference type="CDD" id="cd07560">
    <property type="entry name" value="Peptidase_S41_CPP"/>
    <property type="match status" value="1"/>
</dbReference>
<dbReference type="SUPFAM" id="SSF52096">
    <property type="entry name" value="ClpP/crotonase"/>
    <property type="match status" value="1"/>
</dbReference>
<reference evidence="7 8" key="1">
    <citation type="journal article" date="2018" name="Elife">
        <title>Discovery and characterization of a prevalent human gut bacterial enzyme sufficient for the inactivation of a family of plant toxins.</title>
        <authorList>
            <person name="Koppel N."/>
            <person name="Bisanz J.E."/>
            <person name="Pandelia M.E."/>
            <person name="Turnbaugh P.J."/>
            <person name="Balskus E.P."/>
        </authorList>
    </citation>
    <scope>NUCLEOTIDE SEQUENCE [LARGE SCALE GENOMIC DNA]</scope>
    <source>
        <strain evidence="8">anaerobia AP69FAA</strain>
    </source>
</reference>
<dbReference type="Gene3D" id="2.30.42.10">
    <property type="match status" value="1"/>
</dbReference>
<dbReference type="GO" id="GO:0030288">
    <property type="term" value="C:outer membrane-bounded periplasmic space"/>
    <property type="evidence" value="ECO:0007669"/>
    <property type="project" value="TreeGrafter"/>
</dbReference>